<keyword evidence="2" id="KW-0732">Signal</keyword>
<protein>
    <submittedName>
        <fullName evidence="3">Uncharacterized protein</fullName>
    </submittedName>
</protein>
<dbReference type="EMBL" id="JBBMEX010000018">
    <property type="protein sequence ID" value="MEQ2558849.1"/>
    <property type="molecule type" value="Genomic_DNA"/>
</dbReference>
<evidence type="ECO:0000256" key="2">
    <source>
        <dbReference type="SAM" id="SignalP"/>
    </source>
</evidence>
<evidence type="ECO:0000313" key="4">
    <source>
        <dbReference type="Proteomes" id="UP001454489"/>
    </source>
</evidence>
<sequence>MKKKVLALFMAVSLASTSLPMTVLATETSNVSQQEELGIAEDSETTEETELTEADNERESEEETESTKAQKTAEATETQKTAEATETIEQQGTVEVTETTEQPETEKETEAFKEQDKSEALEVETEEADKQRISIEEVLKNRAGGLASVQGTALSQAQAGQLKQVNRGGFIHMVLPYILQSGISIPPIIFTTI</sequence>
<feature type="compositionally biased region" description="Acidic residues" evidence="1">
    <location>
        <begin position="38"/>
        <end position="64"/>
    </location>
</feature>
<feature type="chain" id="PRO_5046828625" evidence="2">
    <location>
        <begin position="26"/>
        <end position="193"/>
    </location>
</feature>
<proteinExistence type="predicted"/>
<evidence type="ECO:0000313" key="3">
    <source>
        <dbReference type="EMBL" id="MEQ2558849.1"/>
    </source>
</evidence>
<gene>
    <name evidence="3" type="ORF">WMO43_13435</name>
</gene>
<keyword evidence="4" id="KW-1185">Reference proteome</keyword>
<accession>A0ABV1HGL1</accession>
<feature type="compositionally biased region" description="Basic and acidic residues" evidence="1">
    <location>
        <begin position="104"/>
        <end position="120"/>
    </location>
</feature>
<feature type="compositionally biased region" description="Low complexity" evidence="1">
    <location>
        <begin position="67"/>
        <end position="102"/>
    </location>
</feature>
<dbReference type="RefSeq" id="WP_353531531.1">
    <property type="nucleotide sequence ID" value="NZ_JBBMEX010000018.1"/>
</dbReference>
<reference evidence="3 4" key="1">
    <citation type="submission" date="2024-03" db="EMBL/GenBank/DDBJ databases">
        <title>Human intestinal bacterial collection.</title>
        <authorList>
            <person name="Pauvert C."/>
            <person name="Hitch T.C.A."/>
            <person name="Clavel T."/>
        </authorList>
    </citation>
    <scope>NUCLEOTIDE SEQUENCE [LARGE SCALE GENOMIC DNA]</scope>
    <source>
        <strain evidence="3 4">CLA-AA-H185</strain>
    </source>
</reference>
<evidence type="ECO:0000256" key="1">
    <source>
        <dbReference type="SAM" id="MobiDB-lite"/>
    </source>
</evidence>
<feature type="region of interest" description="Disordered" evidence="1">
    <location>
        <begin position="29"/>
        <end position="128"/>
    </location>
</feature>
<organism evidence="3 4">
    <name type="scientific">Maccoyibacter intestinihominis</name>
    <dbReference type="NCBI Taxonomy" id="3133499"/>
    <lineage>
        <taxon>Bacteria</taxon>
        <taxon>Bacillati</taxon>
        <taxon>Bacillota</taxon>
        <taxon>Clostridia</taxon>
        <taxon>Lachnospirales</taxon>
        <taxon>Lachnospiraceae</taxon>
        <taxon>Maccoyibacter</taxon>
    </lineage>
</organism>
<feature type="signal peptide" evidence="2">
    <location>
        <begin position="1"/>
        <end position="25"/>
    </location>
</feature>
<dbReference type="Proteomes" id="UP001454489">
    <property type="component" value="Unassembled WGS sequence"/>
</dbReference>
<comment type="caution">
    <text evidence="3">The sequence shown here is derived from an EMBL/GenBank/DDBJ whole genome shotgun (WGS) entry which is preliminary data.</text>
</comment>
<name>A0ABV1HGL1_9FIRM</name>